<evidence type="ECO:0000256" key="9">
    <source>
        <dbReference type="ARBA" id="ARBA00022833"/>
    </source>
</evidence>
<dbReference type="Pfam" id="PF17755">
    <property type="entry name" value="UvrA_DNA-bind"/>
    <property type="match status" value="1"/>
</dbReference>
<dbReference type="InterPro" id="IPR041552">
    <property type="entry name" value="UvrA_DNA-bd"/>
</dbReference>
<evidence type="ECO:0000256" key="4">
    <source>
        <dbReference type="ARBA" id="ARBA00022737"/>
    </source>
</evidence>
<dbReference type="HAMAP" id="MF_00205">
    <property type="entry name" value="UvrA"/>
    <property type="match status" value="1"/>
</dbReference>
<reference evidence="19 20" key="1">
    <citation type="journal article" date="2016" name="Nat. Commun.">
        <title>Thousands of microbial genomes shed light on interconnected biogeochemical processes in an aquifer system.</title>
        <authorList>
            <person name="Anantharaman K."/>
            <person name="Brown C.T."/>
            <person name="Hug L.A."/>
            <person name="Sharon I."/>
            <person name="Castelle C.J."/>
            <person name="Probst A.J."/>
            <person name="Thomas B.C."/>
            <person name="Singh A."/>
            <person name="Wilkins M.J."/>
            <person name="Karaoz U."/>
            <person name="Brodie E.L."/>
            <person name="Williams K.H."/>
            <person name="Hubbard S.S."/>
            <person name="Banfield J.F."/>
        </authorList>
    </citation>
    <scope>NUCLEOTIDE SEQUENCE [LARGE SCALE GENOMIC DNA]</scope>
</reference>
<protein>
    <recommendedName>
        <fullName evidence="15 17">UvrABC system protein A</fullName>
        <shortName evidence="17">UvrA protein</shortName>
    </recommendedName>
    <alternativeName>
        <fullName evidence="16 17">Excinuclease ABC subunit A</fullName>
    </alternativeName>
</protein>
<dbReference type="NCBIfam" id="TIGR00630">
    <property type="entry name" value="uvra"/>
    <property type="match status" value="1"/>
</dbReference>
<dbReference type="GO" id="GO:0005737">
    <property type="term" value="C:cytoplasm"/>
    <property type="evidence" value="ECO:0007669"/>
    <property type="project" value="UniProtKB-SubCell"/>
</dbReference>
<keyword evidence="11 17" id="KW-0267">Excision nuclease</keyword>
<comment type="caution">
    <text evidence="19">The sequence shown here is derived from an EMBL/GenBank/DDBJ whole genome shotgun (WGS) entry which is preliminary data.</text>
</comment>
<evidence type="ECO:0000256" key="17">
    <source>
        <dbReference type="HAMAP-Rule" id="MF_00205"/>
    </source>
</evidence>
<evidence type="ECO:0000313" key="20">
    <source>
        <dbReference type="Proteomes" id="UP000177268"/>
    </source>
</evidence>
<dbReference type="AlphaFoldDB" id="A0A1F5ZHQ5"/>
<evidence type="ECO:0000256" key="11">
    <source>
        <dbReference type="ARBA" id="ARBA00022881"/>
    </source>
</evidence>
<feature type="binding site" evidence="17">
    <location>
        <begin position="683"/>
        <end position="690"/>
    </location>
    <ligand>
        <name>ATP</name>
        <dbReference type="ChEBI" id="CHEBI:30616"/>
    </ligand>
</feature>
<comment type="subcellular location">
    <subcellularLocation>
        <location evidence="1 17">Cytoplasm</location>
    </subcellularLocation>
</comment>
<dbReference type="InterPro" id="IPR003439">
    <property type="entry name" value="ABC_transporter-like_ATP-bd"/>
</dbReference>
<evidence type="ECO:0000256" key="14">
    <source>
        <dbReference type="ARBA" id="ARBA00038000"/>
    </source>
</evidence>
<dbReference type="STRING" id="1798370.A2Z00_02020"/>
<evidence type="ECO:0000256" key="5">
    <source>
        <dbReference type="ARBA" id="ARBA00022741"/>
    </source>
</evidence>
<evidence type="ECO:0000256" key="1">
    <source>
        <dbReference type="ARBA" id="ARBA00004496"/>
    </source>
</evidence>
<dbReference type="SMART" id="SM00382">
    <property type="entry name" value="AAA"/>
    <property type="match status" value="1"/>
</dbReference>
<dbReference type="GO" id="GO:0009381">
    <property type="term" value="F:excinuclease ABC activity"/>
    <property type="evidence" value="ECO:0007669"/>
    <property type="project" value="UniProtKB-UniRule"/>
</dbReference>
<dbReference type="SUPFAM" id="SSF52540">
    <property type="entry name" value="P-loop containing nucleoside triphosphate hydrolases"/>
    <property type="match status" value="2"/>
</dbReference>
<dbReference type="PROSITE" id="PS00211">
    <property type="entry name" value="ABC_TRANSPORTER_1"/>
    <property type="match status" value="2"/>
</dbReference>
<feature type="binding site" evidence="17">
    <location>
        <begin position="31"/>
        <end position="38"/>
    </location>
    <ligand>
        <name>ATP</name>
        <dbReference type="ChEBI" id="CHEBI:30616"/>
    </ligand>
</feature>
<dbReference type="GO" id="GO:0006289">
    <property type="term" value="P:nucleotide-excision repair"/>
    <property type="evidence" value="ECO:0007669"/>
    <property type="project" value="UniProtKB-UniRule"/>
</dbReference>
<dbReference type="GO" id="GO:0009432">
    <property type="term" value="P:SOS response"/>
    <property type="evidence" value="ECO:0007669"/>
    <property type="project" value="UniProtKB-UniRule"/>
</dbReference>
<dbReference type="PANTHER" id="PTHR43152">
    <property type="entry name" value="UVRABC SYSTEM PROTEIN A"/>
    <property type="match status" value="1"/>
</dbReference>
<proteinExistence type="inferred from homology"/>
<dbReference type="EMBL" id="MFIZ01000007">
    <property type="protein sequence ID" value="OGG11980.1"/>
    <property type="molecule type" value="Genomic_DNA"/>
</dbReference>
<dbReference type="Gene3D" id="1.10.8.280">
    <property type="entry name" value="ABC transporter ATPase domain-like"/>
    <property type="match status" value="1"/>
</dbReference>
<keyword evidence="7 17" id="KW-0228">DNA excision</keyword>
<dbReference type="PANTHER" id="PTHR43152:SF3">
    <property type="entry name" value="UVRABC SYSTEM PROTEIN A"/>
    <property type="match status" value="1"/>
</dbReference>
<gene>
    <name evidence="17" type="primary">uvrA</name>
    <name evidence="19" type="ORF">A2Z00_02020</name>
</gene>
<keyword evidence="9 17" id="KW-0862">Zinc</keyword>
<dbReference type="GO" id="GO:0008270">
    <property type="term" value="F:zinc ion binding"/>
    <property type="evidence" value="ECO:0007669"/>
    <property type="project" value="UniProtKB-UniRule"/>
</dbReference>
<dbReference type="Gene3D" id="3.30.1490.20">
    <property type="entry name" value="ATP-grasp fold, A domain"/>
    <property type="match status" value="1"/>
</dbReference>
<evidence type="ECO:0000256" key="7">
    <source>
        <dbReference type="ARBA" id="ARBA00022769"/>
    </source>
</evidence>
<dbReference type="InterPro" id="IPR013815">
    <property type="entry name" value="ATP_grasp_subdomain_1"/>
</dbReference>
<dbReference type="CDD" id="cd03270">
    <property type="entry name" value="ABC_UvrA_I"/>
    <property type="match status" value="1"/>
</dbReference>
<dbReference type="Gene3D" id="1.20.1580.10">
    <property type="entry name" value="ABC transporter ATPase like domain"/>
    <property type="match status" value="2"/>
</dbReference>
<keyword evidence="8 17" id="KW-0863">Zinc-finger</keyword>
<dbReference type="InterPro" id="IPR003593">
    <property type="entry name" value="AAA+_ATPase"/>
</dbReference>
<comment type="function">
    <text evidence="17">The UvrABC repair system catalyzes the recognition and processing of DNA lesions. UvrA is an ATPase and a DNA-binding protein. A damage recognition complex composed of 2 UvrA and 2 UvrB subunits scans DNA for abnormalities. When the presence of a lesion has been verified by UvrB, the UvrA molecules dissociate.</text>
</comment>
<evidence type="ECO:0000256" key="6">
    <source>
        <dbReference type="ARBA" id="ARBA00022763"/>
    </source>
</evidence>
<comment type="subunit">
    <text evidence="17">Forms a heterotetramer with UvrB during the search for lesions.</text>
</comment>
<dbReference type="InterPro" id="IPR027417">
    <property type="entry name" value="P-loop_NTPase"/>
</dbReference>
<dbReference type="FunFam" id="1.20.1580.10:FF:000002">
    <property type="entry name" value="UvrABC system protein A"/>
    <property type="match status" value="1"/>
</dbReference>
<keyword evidence="2 17" id="KW-0963">Cytoplasm</keyword>
<name>A0A1F5ZHQ5_9BACT</name>
<dbReference type="Pfam" id="PF17760">
    <property type="entry name" value="UvrA_inter"/>
    <property type="match status" value="1"/>
</dbReference>
<sequence length="984" mass="109490">MDTIRIKGARQHNLKNINLELPKYKLIVFTGLSGSGKSSLAFDTIYAEGQRRYVESLSSYARQFLGIMDKPDVDLIEGLSPSISIDQKSASHNPRSTVGTVTEIYDYMRLLYARIGHPHCPNCGREISKLSPQQIVDMIIDEARLQLENHGKKQVRYMFLSPIVRDKKGEFVHLFDNLRAKGYRQVRVDGYFFGIDEDVALIKTNKHSIDAVIDRCTIDRSMVKKSTQPGKSDPYGLLRARIADAVDQALALSDGLVTVGEVHDSGFSFPEKPKNVISHIYSEKFACPVCNISIPEIEPRSFSFNSPHGACPECSGIGTILTVDPALVISPELSITEGGILPFAKMFYHDTWYSRVIQTVASEHGMNPRAPLKNLTKKQSDVLLYGTGDRVYHVTGTNRFGDMTTIEESYRGVLPELRKRFLETESEFVRSEIEKYMRREVCPLCKGKRLKKESLTITVDEFSISDVTQLSITDTLSWIEGLRDQAKKLSSQETIIATSIIKEIVARLTFLIRVGLDYLTLARSAVTLAGGEAQRIRLASQIGSGLSGVLYVLDEPSIGLHPRDNSKLIDTLKALRDLGNTVIVVEHDREMMEESDYLVDFGPGAGERGGEVVAQGTISQIKKNPQSLTATYLNDERKIHRPTQIVPMDVNKENVIVLRGASENNLKSIDVTFPLGKFVCVTGVSGSGKSTLIVETLYKALASHFNPMTKERAGKFEKIDHIERVDKVVLIDQSPIGRTPRSNPATYTGIFSHIRDIFAQLPESRQRGYRSGRFSFNVRGGRCEACEGEGQIKIEMQFLSDVYVTCEVCHGTRYNTETLEVTYHDKNIAQVLDMTVEEAVNFFETHPLLSEKLQVIRDVGLGYMHLGQPATTLSGGEAQRVKLATELHRRSTGKTVYILDEPTTGLHFADLEKLLAVLHKLTTLGNTVIIIEHNLDIIKNADWIIDLGPQGGDGGGAVVTSGTPRMVSQVQTSYTGQFLRNILQ</sequence>
<dbReference type="PROSITE" id="PS50893">
    <property type="entry name" value="ABC_TRANSPORTER_2"/>
    <property type="match status" value="1"/>
</dbReference>
<keyword evidence="4 17" id="KW-0677">Repeat</keyword>
<dbReference type="Gene3D" id="3.40.50.300">
    <property type="entry name" value="P-loop containing nucleotide triphosphate hydrolases"/>
    <property type="match status" value="2"/>
</dbReference>
<accession>A0A1F5ZHQ5</accession>
<keyword evidence="10 17" id="KW-0067">ATP-binding</keyword>
<keyword evidence="5 17" id="KW-0547">Nucleotide-binding</keyword>
<evidence type="ECO:0000256" key="3">
    <source>
        <dbReference type="ARBA" id="ARBA00022723"/>
    </source>
</evidence>
<evidence type="ECO:0000313" key="19">
    <source>
        <dbReference type="EMBL" id="OGG11980.1"/>
    </source>
</evidence>
<feature type="domain" description="ABC transporter" evidence="18">
    <location>
        <begin position="650"/>
        <end position="974"/>
    </location>
</feature>
<feature type="zinc finger region" description="C4-type" evidence="17">
    <location>
        <begin position="783"/>
        <end position="809"/>
    </location>
</feature>
<dbReference type="NCBIfam" id="NF001503">
    <property type="entry name" value="PRK00349.1"/>
    <property type="match status" value="1"/>
</dbReference>
<feature type="zinc finger region" description="C4-type" evidence="17">
    <location>
        <begin position="287"/>
        <end position="314"/>
    </location>
</feature>
<keyword evidence="12 17" id="KW-0238">DNA-binding</keyword>
<evidence type="ECO:0000259" key="18">
    <source>
        <dbReference type="PROSITE" id="PS50893"/>
    </source>
</evidence>
<dbReference type="InterPro" id="IPR017871">
    <property type="entry name" value="ABC_transporter-like_CS"/>
</dbReference>
<evidence type="ECO:0000256" key="12">
    <source>
        <dbReference type="ARBA" id="ARBA00023125"/>
    </source>
</evidence>
<dbReference type="Proteomes" id="UP000177268">
    <property type="component" value="Unassembled WGS sequence"/>
</dbReference>
<evidence type="ECO:0000256" key="10">
    <source>
        <dbReference type="ARBA" id="ARBA00022840"/>
    </source>
</evidence>
<keyword evidence="17" id="KW-0742">SOS response</keyword>
<evidence type="ECO:0000256" key="16">
    <source>
        <dbReference type="ARBA" id="ARBA00042156"/>
    </source>
</evidence>
<organism evidence="19 20">
    <name type="scientific">Candidatus Gottesmanbacteria bacterium RBG_13_45_10</name>
    <dbReference type="NCBI Taxonomy" id="1798370"/>
    <lineage>
        <taxon>Bacteria</taxon>
        <taxon>Candidatus Gottesmaniibacteriota</taxon>
    </lineage>
</organism>
<dbReference type="InterPro" id="IPR004602">
    <property type="entry name" value="UvrA"/>
</dbReference>
<dbReference type="GO" id="GO:0005524">
    <property type="term" value="F:ATP binding"/>
    <property type="evidence" value="ECO:0007669"/>
    <property type="project" value="UniProtKB-UniRule"/>
</dbReference>
<dbReference type="GO" id="GO:0003677">
    <property type="term" value="F:DNA binding"/>
    <property type="evidence" value="ECO:0007669"/>
    <property type="project" value="UniProtKB-UniRule"/>
</dbReference>
<keyword evidence="13 17" id="KW-0234">DNA repair</keyword>
<dbReference type="InterPro" id="IPR041102">
    <property type="entry name" value="UvrA_inter"/>
</dbReference>
<evidence type="ECO:0000256" key="8">
    <source>
        <dbReference type="ARBA" id="ARBA00022771"/>
    </source>
</evidence>
<dbReference type="GO" id="GO:0016887">
    <property type="term" value="F:ATP hydrolysis activity"/>
    <property type="evidence" value="ECO:0007669"/>
    <property type="project" value="InterPro"/>
</dbReference>
<dbReference type="CDD" id="cd03271">
    <property type="entry name" value="ABC_UvrA_II"/>
    <property type="match status" value="1"/>
</dbReference>
<keyword evidence="6 17" id="KW-0227">DNA damage</keyword>
<keyword evidence="3 17" id="KW-0479">Metal-binding</keyword>
<dbReference type="GO" id="GO:0009380">
    <property type="term" value="C:excinuclease repair complex"/>
    <property type="evidence" value="ECO:0007669"/>
    <property type="project" value="InterPro"/>
</dbReference>
<evidence type="ECO:0000256" key="15">
    <source>
        <dbReference type="ARBA" id="ARBA00039316"/>
    </source>
</evidence>
<evidence type="ECO:0000256" key="13">
    <source>
        <dbReference type="ARBA" id="ARBA00023204"/>
    </source>
</evidence>
<comment type="similarity">
    <text evidence="14 17">Belongs to the ABC transporter superfamily. UvrA family.</text>
</comment>
<evidence type="ECO:0000256" key="2">
    <source>
        <dbReference type="ARBA" id="ARBA00022490"/>
    </source>
</evidence>